<dbReference type="AlphaFoldDB" id="D9S359"/>
<protein>
    <submittedName>
        <fullName evidence="1">Uncharacterized protein</fullName>
    </submittedName>
</protein>
<proteinExistence type="predicted"/>
<sequence length="133" mass="15912">MAQPFFKTPFYLTDLFIKDFEMTFDSLVSRVDRLTPLENALILRVMADYLILRNNNEMLEMGLFEPFEAINLTNYMNRIFNKYDEITNISVSSTNRRYPRRDRKERINQRIGGSFYRLSNCGWLNRMVIVGFK</sequence>
<gene>
    <name evidence="1" type="ordered locus">Toce_1075</name>
</gene>
<organism evidence="1 2">
    <name type="scientific">Thermosediminibacter oceani (strain ATCC BAA-1034 / DSM 16646 / JW/IW-1228P)</name>
    <dbReference type="NCBI Taxonomy" id="555079"/>
    <lineage>
        <taxon>Bacteria</taxon>
        <taxon>Bacillati</taxon>
        <taxon>Bacillota</taxon>
        <taxon>Clostridia</taxon>
        <taxon>Thermosediminibacterales</taxon>
        <taxon>Thermosediminibacteraceae</taxon>
        <taxon>Thermosediminibacter</taxon>
    </lineage>
</organism>
<dbReference type="KEGG" id="toc:Toce_1075"/>
<dbReference type="EMBL" id="CP002131">
    <property type="protein sequence ID" value="ADL07836.1"/>
    <property type="molecule type" value="Genomic_DNA"/>
</dbReference>
<dbReference type="HOGENOM" id="CLU_1905787_0_0_9"/>
<name>D9S359_THEOJ</name>
<reference evidence="1 2" key="1">
    <citation type="journal article" date="2010" name="Stand. Genomic Sci.">
        <title>Complete genome sequence of Thermosediminibacter oceani type strain (JW/IW-1228P).</title>
        <authorList>
            <person name="Pitluck S."/>
            <person name="Yasawong M."/>
            <person name="Munk C."/>
            <person name="Nolan M."/>
            <person name="Lapidus A."/>
            <person name="Lucas S."/>
            <person name="Glavina Del Rio T."/>
            <person name="Tice H."/>
            <person name="Cheng J.F."/>
            <person name="Bruce D."/>
            <person name="Detter C."/>
            <person name="Tapia R."/>
            <person name="Han C."/>
            <person name="Goodwin L."/>
            <person name="Liolios K."/>
            <person name="Ivanova N."/>
            <person name="Mavromatis K."/>
            <person name="Mikhailova N."/>
            <person name="Pati A."/>
            <person name="Chen A."/>
            <person name="Palaniappan K."/>
            <person name="Land M."/>
            <person name="Hauser L."/>
            <person name="Chang Y.J."/>
            <person name="Jeffries C.D."/>
            <person name="Rohde M."/>
            <person name="Spring S."/>
            <person name="Sikorski J."/>
            <person name="Goker M."/>
            <person name="Woyke T."/>
            <person name="Bristow J."/>
            <person name="Eisen J.A."/>
            <person name="Markowitz V."/>
            <person name="Hugenholtz P."/>
            <person name="Kyrpides N.C."/>
            <person name="Klenk H.P."/>
        </authorList>
    </citation>
    <scope>NUCLEOTIDE SEQUENCE [LARGE SCALE GENOMIC DNA]</scope>
    <source>
        <strain evidence="2">ATCC BAA-1034 / DSM 16646 / JW/IW-1228P</strain>
    </source>
</reference>
<evidence type="ECO:0000313" key="2">
    <source>
        <dbReference type="Proteomes" id="UP000000272"/>
    </source>
</evidence>
<accession>D9S359</accession>
<evidence type="ECO:0000313" key="1">
    <source>
        <dbReference type="EMBL" id="ADL07836.1"/>
    </source>
</evidence>
<keyword evidence="2" id="KW-1185">Reference proteome</keyword>
<dbReference type="Proteomes" id="UP000000272">
    <property type="component" value="Chromosome"/>
</dbReference>